<evidence type="ECO:0000313" key="1">
    <source>
        <dbReference type="EMBL" id="GAA3527741.1"/>
    </source>
</evidence>
<name>A0ABP6V3J0_9ACTN</name>
<protein>
    <submittedName>
        <fullName evidence="1">Bifunctional DNA primase/polymerase</fullName>
    </submittedName>
</protein>
<gene>
    <name evidence="1" type="ORF">GCM10022295_07210</name>
</gene>
<reference evidence="2" key="1">
    <citation type="journal article" date="2019" name="Int. J. Syst. Evol. Microbiol.">
        <title>The Global Catalogue of Microorganisms (GCM) 10K type strain sequencing project: providing services to taxonomists for standard genome sequencing and annotation.</title>
        <authorList>
            <consortium name="The Broad Institute Genomics Platform"/>
            <consortium name="The Broad Institute Genome Sequencing Center for Infectious Disease"/>
            <person name="Wu L."/>
            <person name="Ma J."/>
        </authorList>
    </citation>
    <scope>NUCLEOTIDE SEQUENCE [LARGE SCALE GENOMIC DNA]</scope>
    <source>
        <strain evidence="2">JCM 17656</strain>
    </source>
</reference>
<accession>A0ABP6V3J0</accession>
<dbReference type="RefSeq" id="WP_346180182.1">
    <property type="nucleotide sequence ID" value="NZ_BAABCE010000001.1"/>
</dbReference>
<sequence length="195" mass="20608">MTTRRDCEHCEGPMPITARSHARFCKPACRAAAHRAARTVPAELTSRPRWIRRTSRKVPVAVDGAAASSADPASWSTHRDAVRSTAGAGLGFVLNGDGVVCLDLDHCLDAEGEVAGWARNVLDAVGGSTWVEVSQGGDGLHIWGYGALPHGRRITVGGGSVELYGTGRYIAVTGRTFGGTPQRLGDLQHVIDSLL</sequence>
<dbReference type="EMBL" id="BAABCE010000001">
    <property type="protein sequence ID" value="GAA3527741.1"/>
    <property type="molecule type" value="Genomic_DNA"/>
</dbReference>
<organism evidence="1 2">
    <name type="scientific">Streptomyces osmaniensis</name>
    <dbReference type="NCBI Taxonomy" id="593134"/>
    <lineage>
        <taxon>Bacteria</taxon>
        <taxon>Bacillati</taxon>
        <taxon>Actinomycetota</taxon>
        <taxon>Actinomycetes</taxon>
        <taxon>Kitasatosporales</taxon>
        <taxon>Streptomycetaceae</taxon>
        <taxon>Streptomyces</taxon>
    </lineage>
</organism>
<keyword evidence="2" id="KW-1185">Reference proteome</keyword>
<evidence type="ECO:0000313" key="2">
    <source>
        <dbReference type="Proteomes" id="UP001500707"/>
    </source>
</evidence>
<comment type="caution">
    <text evidence="1">The sequence shown here is derived from an EMBL/GenBank/DDBJ whole genome shotgun (WGS) entry which is preliminary data.</text>
</comment>
<dbReference type="Proteomes" id="UP001500707">
    <property type="component" value="Unassembled WGS sequence"/>
</dbReference>
<proteinExistence type="predicted"/>